<sequence length="464" mass="55418">MNQDHFVLYDHKKPIRLHAERVSFYLQGEIIEAFSESNEVYYLFFYQYRFLTAVKATKLRRQSYIEHAFKKGMVFMAPHPFINLLLTFDHPCHIISFKQLVKKLETLYTPQENAFILTFFESFFPRKQLFNEIKSKYYEYRRNGQMFLGYRIVRILMDFVPKHSLVKTLANDIGFHKYAILYNQKSEELFAKDVIFAEKTLYSQKENDQCFQKLVSHLEKQSRWIDLIALLSDKLTVTPSTDYYRPLIKLLEQHLNENEAAYILEKLASQLPDFLPLQQDLFTNYIRIHKMEWVLDMMNNRDFKLSDEQVHTFGDMLDHLDTKTNSLQPEKLISLLKSVMVLFPKNAEKLLNLYVISLLKTHDLAYIKDWIKPIKEIHGNLQVFGKIDTMQAISDELDDMQTLGELYYEFRQMDKAIECFDWEMELKPTDPKPLQWLAKIYREKGMNQESDAYRQLCVNLQKWA</sequence>
<name>A0ABS7UXR7_9BACI</name>
<comment type="caution">
    <text evidence="2">The sequence shown here is derived from an EMBL/GenBank/DDBJ whole genome shotgun (WGS) entry which is preliminary data.</text>
</comment>
<dbReference type="InterPro" id="IPR019734">
    <property type="entry name" value="TPR_rpt"/>
</dbReference>
<evidence type="ECO:0000256" key="1">
    <source>
        <dbReference type="PROSITE-ProRule" id="PRU00339"/>
    </source>
</evidence>
<dbReference type="InterPro" id="IPR011990">
    <property type="entry name" value="TPR-like_helical_dom_sf"/>
</dbReference>
<gene>
    <name evidence="2" type="ORF">K9V48_23400</name>
</gene>
<dbReference type="SUPFAM" id="SSF48452">
    <property type="entry name" value="TPR-like"/>
    <property type="match status" value="2"/>
</dbReference>
<dbReference type="PROSITE" id="PS50005">
    <property type="entry name" value="TPR"/>
    <property type="match status" value="1"/>
</dbReference>
<protein>
    <recommendedName>
        <fullName evidence="4">Tetratricopeptide repeat protein</fullName>
    </recommendedName>
</protein>
<organism evidence="2 3">
    <name type="scientific">Metabacillus rhizolycopersici</name>
    <dbReference type="NCBI Taxonomy" id="2875709"/>
    <lineage>
        <taxon>Bacteria</taxon>
        <taxon>Bacillati</taxon>
        <taxon>Bacillota</taxon>
        <taxon>Bacilli</taxon>
        <taxon>Bacillales</taxon>
        <taxon>Bacillaceae</taxon>
        <taxon>Metabacillus</taxon>
    </lineage>
</organism>
<dbReference type="Gene3D" id="1.25.40.10">
    <property type="entry name" value="Tetratricopeptide repeat domain"/>
    <property type="match status" value="1"/>
</dbReference>
<accession>A0ABS7UXR7</accession>
<feature type="repeat" description="TPR" evidence="1">
    <location>
        <begin position="397"/>
        <end position="430"/>
    </location>
</feature>
<evidence type="ECO:0000313" key="3">
    <source>
        <dbReference type="Proteomes" id="UP001165287"/>
    </source>
</evidence>
<proteinExistence type="predicted"/>
<reference evidence="2" key="1">
    <citation type="submission" date="2024-05" db="EMBL/GenBank/DDBJ databases">
        <title>Metabacillus sp. nov., isolated from the rhizosphere soil of tomato plants.</title>
        <authorList>
            <person name="Ma R."/>
        </authorList>
    </citation>
    <scope>NUCLEOTIDE SEQUENCE</scope>
    <source>
        <strain evidence="2">DBTR6</strain>
    </source>
</reference>
<keyword evidence="1" id="KW-0802">TPR repeat</keyword>
<dbReference type="Proteomes" id="UP001165287">
    <property type="component" value="Unassembled WGS sequence"/>
</dbReference>
<evidence type="ECO:0008006" key="4">
    <source>
        <dbReference type="Google" id="ProtNLM"/>
    </source>
</evidence>
<evidence type="ECO:0000313" key="2">
    <source>
        <dbReference type="EMBL" id="MBZ5753091.1"/>
    </source>
</evidence>
<keyword evidence="3" id="KW-1185">Reference proteome</keyword>
<dbReference type="EMBL" id="JAIQUM010000084">
    <property type="protein sequence ID" value="MBZ5753091.1"/>
    <property type="molecule type" value="Genomic_DNA"/>
</dbReference>
<dbReference type="RefSeq" id="WP_224141523.1">
    <property type="nucleotide sequence ID" value="NZ_JAIQUM010000084.1"/>
</dbReference>